<dbReference type="InterPro" id="IPR032341">
    <property type="entry name" value="MITD1_C"/>
</dbReference>
<feature type="domain" description="MITD1 C-terminal phospholipase D-like" evidence="1">
    <location>
        <begin position="1"/>
        <end position="104"/>
    </location>
</feature>
<evidence type="ECO:0000259" key="1">
    <source>
        <dbReference type="Pfam" id="PF16565"/>
    </source>
</evidence>
<sequence>FCELLIKRCVRLESIRLVTKENPEDKAFQALKFSELKSSLAKRGISLSIAYSNTLHDREIYLNNGWIIKIGRGLDFFKSTHGQLIIGSIDLSLRPCLQTTIDIFATTD</sequence>
<evidence type="ECO:0000313" key="2">
    <source>
        <dbReference type="EMBL" id="QQP49590.1"/>
    </source>
</evidence>
<dbReference type="Proteomes" id="UP000595437">
    <property type="component" value="Chromosome 6"/>
</dbReference>
<dbReference type="Pfam" id="PF16565">
    <property type="entry name" value="MIT_C"/>
    <property type="match status" value="1"/>
</dbReference>
<reference evidence="3" key="1">
    <citation type="submission" date="2021-01" db="EMBL/GenBank/DDBJ databases">
        <title>Caligus Genome Assembly.</title>
        <authorList>
            <person name="Gallardo-Escarate C."/>
        </authorList>
    </citation>
    <scope>NUCLEOTIDE SEQUENCE [LARGE SCALE GENOMIC DNA]</scope>
</reference>
<protein>
    <recommendedName>
        <fullName evidence="1">MITD1 C-terminal phospholipase D-like domain-containing protein</fullName>
    </recommendedName>
</protein>
<gene>
    <name evidence="2" type="ORF">FKW44_010314</name>
</gene>
<dbReference type="Gene3D" id="3.30.870.30">
    <property type="entry name" value="MITD, C-terminal phospholipase D-like domain"/>
    <property type="match status" value="1"/>
</dbReference>
<proteinExistence type="predicted"/>
<keyword evidence="3" id="KW-1185">Reference proteome</keyword>
<evidence type="ECO:0000313" key="3">
    <source>
        <dbReference type="Proteomes" id="UP000595437"/>
    </source>
</evidence>
<dbReference type="AlphaFoldDB" id="A0A7T8HHF8"/>
<accession>A0A7T8HHF8</accession>
<feature type="non-terminal residue" evidence="2">
    <location>
        <position position="1"/>
    </location>
</feature>
<name>A0A7T8HHF8_CALRO</name>
<dbReference type="EMBL" id="CP045895">
    <property type="protein sequence ID" value="QQP49590.1"/>
    <property type="molecule type" value="Genomic_DNA"/>
</dbReference>
<dbReference type="OrthoDB" id="19553at2759"/>
<dbReference type="InterPro" id="IPR038113">
    <property type="entry name" value="MITD1_C_sf"/>
</dbReference>
<organism evidence="2 3">
    <name type="scientific">Caligus rogercresseyi</name>
    <name type="common">Sea louse</name>
    <dbReference type="NCBI Taxonomy" id="217165"/>
    <lineage>
        <taxon>Eukaryota</taxon>
        <taxon>Metazoa</taxon>
        <taxon>Ecdysozoa</taxon>
        <taxon>Arthropoda</taxon>
        <taxon>Crustacea</taxon>
        <taxon>Multicrustacea</taxon>
        <taxon>Hexanauplia</taxon>
        <taxon>Copepoda</taxon>
        <taxon>Siphonostomatoida</taxon>
        <taxon>Caligidae</taxon>
        <taxon>Caligus</taxon>
    </lineage>
</organism>